<dbReference type="EMBL" id="RCVZ01000003">
    <property type="protein sequence ID" value="RLQ96894.1"/>
    <property type="molecule type" value="Genomic_DNA"/>
</dbReference>
<name>A0A3L7K3K4_9BACI</name>
<dbReference type="InterPro" id="IPR037208">
    <property type="entry name" value="Spo0E-like_sf"/>
</dbReference>
<dbReference type="InterPro" id="IPR018540">
    <property type="entry name" value="Spo0E-like"/>
</dbReference>
<reference evidence="1 2" key="1">
    <citation type="submission" date="2018-10" db="EMBL/GenBank/DDBJ databases">
        <title>Falsibacillus sp. genome draft.</title>
        <authorList>
            <person name="Shi S."/>
        </authorList>
    </citation>
    <scope>NUCLEOTIDE SEQUENCE [LARGE SCALE GENOMIC DNA]</scope>
    <source>
        <strain evidence="1 2">GY 10110</strain>
    </source>
</reference>
<dbReference type="SUPFAM" id="SSF140500">
    <property type="entry name" value="BAS1536-like"/>
    <property type="match status" value="1"/>
</dbReference>
<sequence length="46" mass="5454">MDIELVREKMIQTGLEKGLTHHDTLRLSVELDRLLQYVQKLIYGEK</sequence>
<dbReference type="Pfam" id="PF09388">
    <property type="entry name" value="SpoOE-like"/>
    <property type="match status" value="1"/>
</dbReference>
<keyword evidence="2" id="KW-1185">Reference proteome</keyword>
<dbReference type="Gene3D" id="4.10.280.10">
    <property type="entry name" value="Helix-loop-helix DNA-binding domain"/>
    <property type="match status" value="1"/>
</dbReference>
<dbReference type="GO" id="GO:0043937">
    <property type="term" value="P:regulation of sporulation"/>
    <property type="evidence" value="ECO:0007669"/>
    <property type="project" value="InterPro"/>
</dbReference>
<dbReference type="GO" id="GO:0046983">
    <property type="term" value="F:protein dimerization activity"/>
    <property type="evidence" value="ECO:0007669"/>
    <property type="project" value="InterPro"/>
</dbReference>
<comment type="caution">
    <text evidence="1">The sequence shown here is derived from an EMBL/GenBank/DDBJ whole genome shotgun (WGS) entry which is preliminary data.</text>
</comment>
<gene>
    <name evidence="1" type="ORF">D9X91_06830</name>
</gene>
<dbReference type="OrthoDB" id="2973859at2"/>
<protein>
    <submittedName>
        <fullName evidence="1">Aspartyl-phosphate phosphatase Spo0E family protein</fullName>
    </submittedName>
</protein>
<organism evidence="1 2">
    <name type="scientific">Falsibacillus albus</name>
    <dbReference type="NCBI Taxonomy" id="2478915"/>
    <lineage>
        <taxon>Bacteria</taxon>
        <taxon>Bacillati</taxon>
        <taxon>Bacillota</taxon>
        <taxon>Bacilli</taxon>
        <taxon>Bacillales</taxon>
        <taxon>Bacillaceae</taxon>
        <taxon>Falsibacillus</taxon>
    </lineage>
</organism>
<dbReference type="InterPro" id="IPR036638">
    <property type="entry name" value="HLH_DNA-bd_sf"/>
</dbReference>
<dbReference type="Proteomes" id="UP000276770">
    <property type="component" value="Unassembled WGS sequence"/>
</dbReference>
<proteinExistence type="predicted"/>
<dbReference type="AlphaFoldDB" id="A0A3L7K3K4"/>
<evidence type="ECO:0000313" key="2">
    <source>
        <dbReference type="Proteomes" id="UP000276770"/>
    </source>
</evidence>
<accession>A0A3L7K3K4</accession>
<evidence type="ECO:0000313" key="1">
    <source>
        <dbReference type="EMBL" id="RLQ96894.1"/>
    </source>
</evidence>